<sequence>MNENLEKVVHEAGSAYSDGRYQEARELYEKALRDHPKNGILHANLSAILLKIQLPPEALKHAEISVKLCPQWAKAYYRQGEAQRALGFLKKSIYSYCNGIRLDPAGFQLLKSLKLSIFDHFPMFPWENLKVLELDEHVPTILSTLGQTMLLEMEKQKINNSVEVEEAIQVLKWSLDLNLESVKLQESAFGALASAYCSIQKYEDALFFTQKQLEIAMKMDTPSISIIRENLATIAELCENFQVAIEQRRILSRNGNMPEILKLCGLYLKTGAPEQIFTVLNFKIPPETSEFHVEICQLIGKAHHLQGDQKMALRTLIPLSRNPKNQNFELIDTINKCMLELEDLNSSIEFLNQIIRENVESLDLMLHCYCLLCQTQIIAGNLETALKIAKFVLKTAKNQENSKNSEFPAEISVHKANAFRLLAIIYEHQKDTGSAHVLWKKYVDLGVLTPLEKLNGLLQIARIAQLEGIMDDVEAVFERAQGICDRLSRPSEKVPYISAKYRWLQSTGISEEAEKCLKMLEFWLKTDQNLDSKAKSLIFEDLSLENRPKIGKLIALEQALTEAQDTNDMYREAGILEKMGHFLAENNEKLAEKYYNQQLEVGKQLKNAKMMADAHANVANLKFLAGKYPEACEHSRCALTIFKLASNNEKKVEMLILLARAELERNNTEIALSAVEKSINLAEDCENNEKLAISCRLIAEIYQKIGGFNDISIQFVRRHIDLFEYEKDSEKKWASLRDLLIFEVDLIGKFEIYAKNEPGTEKIDKIENLLRIITVQVKLQEPQLLEIQRILQKCPNLHDFSRKISDFLDGTSKNQYSDRFFFETGVYSVSESQIRL</sequence>
<protein>
    <submittedName>
        <fullName evidence="3">Tetratricopeptide repeat protein 7B</fullName>
    </submittedName>
</protein>
<dbReference type="Bgee" id="WBGene00021247">
    <property type="expression patterns" value="Expressed in germ line (C elegans) and 4 other cell types or tissues"/>
</dbReference>
<dbReference type="AGR" id="WB:WBGene00021247"/>
<dbReference type="SMART" id="SM00028">
    <property type="entry name" value="TPR"/>
    <property type="match status" value="6"/>
</dbReference>
<proteinExistence type="predicted"/>
<dbReference type="RefSeq" id="NP_497427.2">
    <property type="nucleotide sequence ID" value="NM_065026.6"/>
</dbReference>
<dbReference type="FunCoup" id="Q965Q2">
    <property type="interactions" value="1297"/>
</dbReference>
<keyword evidence="2" id="KW-0802">TPR repeat</keyword>
<dbReference type="AlphaFoldDB" id="Q965Q2"/>
<evidence type="ECO:0000313" key="3">
    <source>
        <dbReference type="EMBL" id="CCD73750.1"/>
    </source>
</evidence>
<keyword evidence="1" id="KW-0677">Repeat</keyword>
<dbReference type="PaxDb" id="6239-Y22D7AL.9"/>
<dbReference type="KEGG" id="cel:CELE_Y22D7AL.9"/>
<evidence type="ECO:0000256" key="1">
    <source>
        <dbReference type="ARBA" id="ARBA00022737"/>
    </source>
</evidence>
<keyword evidence="4" id="KW-1185">Reference proteome</keyword>
<dbReference type="Gene3D" id="1.25.40.10">
    <property type="entry name" value="Tetratricopeptide repeat domain"/>
    <property type="match status" value="4"/>
</dbReference>
<evidence type="ECO:0000313" key="4">
    <source>
        <dbReference type="Proteomes" id="UP000001940"/>
    </source>
</evidence>
<dbReference type="Pfam" id="PF14559">
    <property type="entry name" value="TPR_19"/>
    <property type="match status" value="1"/>
</dbReference>
<dbReference type="OrthoDB" id="626167at2759"/>
<dbReference type="InParanoid" id="Q965Q2"/>
<organism evidence="3 4">
    <name type="scientific">Caenorhabditis elegans</name>
    <dbReference type="NCBI Taxonomy" id="6239"/>
    <lineage>
        <taxon>Eukaryota</taxon>
        <taxon>Metazoa</taxon>
        <taxon>Ecdysozoa</taxon>
        <taxon>Nematoda</taxon>
        <taxon>Chromadorea</taxon>
        <taxon>Rhabditida</taxon>
        <taxon>Rhabditina</taxon>
        <taxon>Rhabditomorpha</taxon>
        <taxon>Rhabditoidea</taxon>
        <taxon>Rhabditidae</taxon>
        <taxon>Peloderinae</taxon>
        <taxon>Caenorhabditis</taxon>
    </lineage>
</organism>
<dbReference type="GeneID" id="175314"/>
<dbReference type="UCSC" id="Y22D7AL.9">
    <property type="organism name" value="c. elegans"/>
</dbReference>
<dbReference type="CTD" id="175314"/>
<evidence type="ECO:0000313" key="5">
    <source>
        <dbReference type="WormBase" id="Y22D7AL.9"/>
    </source>
</evidence>
<gene>
    <name evidence="3" type="ORF">CELE_Y22D7AL.9</name>
    <name evidence="3 5" type="ORF">Y22D7AL.9</name>
</gene>
<evidence type="ECO:0000256" key="2">
    <source>
        <dbReference type="ARBA" id="ARBA00022803"/>
    </source>
</evidence>
<name>Q965Q2_CAEEL</name>
<dbReference type="Proteomes" id="UP000001940">
    <property type="component" value="Chromosome III"/>
</dbReference>
<dbReference type="SUPFAM" id="SSF48452">
    <property type="entry name" value="TPR-like"/>
    <property type="match status" value="2"/>
</dbReference>
<dbReference type="STRING" id="6239.Y22D7AL.9.1"/>
<dbReference type="InterPro" id="IPR019734">
    <property type="entry name" value="TPR_rpt"/>
</dbReference>
<dbReference type="PhylomeDB" id="Q965Q2"/>
<dbReference type="SMR" id="Q965Q2"/>
<dbReference type="EMBL" id="BX284603">
    <property type="protein sequence ID" value="CCD73750.1"/>
    <property type="molecule type" value="Genomic_DNA"/>
</dbReference>
<dbReference type="eggNOG" id="KOG0548">
    <property type="taxonomic scope" value="Eukaryota"/>
</dbReference>
<dbReference type="WormBase" id="Y22D7AL.9">
    <property type="protein sequence ID" value="CE37423"/>
    <property type="gene ID" value="WBGene00021247"/>
</dbReference>
<dbReference type="Pfam" id="PF13424">
    <property type="entry name" value="TPR_12"/>
    <property type="match status" value="1"/>
</dbReference>
<reference evidence="3 4" key="1">
    <citation type="journal article" date="1998" name="Science">
        <title>Genome sequence of the nematode C. elegans: a platform for investigating biology.</title>
        <authorList>
            <consortium name="The C. elegans sequencing consortium"/>
            <person name="Sulson J.E."/>
            <person name="Waterston R."/>
        </authorList>
    </citation>
    <scope>NUCLEOTIDE SEQUENCE [LARGE SCALE GENOMIC DNA]</scope>
    <source>
        <strain evidence="3 4">Bristol N2</strain>
    </source>
</reference>
<dbReference type="PANTHER" id="PTHR22904:SF523">
    <property type="entry name" value="STRESS-INDUCED-PHOSPHOPROTEIN 1"/>
    <property type="match status" value="1"/>
</dbReference>
<dbReference type="PANTHER" id="PTHR22904">
    <property type="entry name" value="TPR REPEAT CONTAINING PROTEIN"/>
    <property type="match status" value="1"/>
</dbReference>
<dbReference type="InterPro" id="IPR011990">
    <property type="entry name" value="TPR-like_helical_dom_sf"/>
</dbReference>
<accession>Q965Q2</accession>
<dbReference type="HOGENOM" id="CLU_339872_0_0_1"/>
<dbReference type="PeptideAtlas" id="Q965Q2"/>